<reference evidence="1 2" key="1">
    <citation type="submission" date="2021-07" db="EMBL/GenBank/DDBJ databases">
        <title>Sphingomonas sp.</title>
        <authorList>
            <person name="Feng G."/>
            <person name="Li J."/>
            <person name="Pan M."/>
        </authorList>
    </citation>
    <scope>NUCLEOTIDE SEQUENCE [LARGE SCALE GENOMIC DNA]</scope>
    <source>
        <strain evidence="1 2">RRHST34</strain>
    </source>
</reference>
<gene>
    <name evidence="1" type="ORF">KZ820_14235</name>
</gene>
<organism evidence="1 2">
    <name type="scientific">Sphingomonas citri</name>
    <dbReference type="NCBI Taxonomy" id="2862499"/>
    <lineage>
        <taxon>Bacteria</taxon>
        <taxon>Pseudomonadati</taxon>
        <taxon>Pseudomonadota</taxon>
        <taxon>Alphaproteobacteria</taxon>
        <taxon>Sphingomonadales</taxon>
        <taxon>Sphingomonadaceae</taxon>
        <taxon>Sphingomonas</taxon>
    </lineage>
</organism>
<comment type="caution">
    <text evidence="1">The sequence shown here is derived from an EMBL/GenBank/DDBJ whole genome shotgun (WGS) entry which is preliminary data.</text>
</comment>
<dbReference type="Proteomes" id="UP000759103">
    <property type="component" value="Unassembled WGS sequence"/>
</dbReference>
<dbReference type="EMBL" id="JAHXZN010000005">
    <property type="protein sequence ID" value="MBW6531896.1"/>
    <property type="molecule type" value="Genomic_DNA"/>
</dbReference>
<evidence type="ECO:0000313" key="2">
    <source>
        <dbReference type="Proteomes" id="UP000759103"/>
    </source>
</evidence>
<dbReference type="RefSeq" id="WP_219749277.1">
    <property type="nucleotide sequence ID" value="NZ_JAHXZN010000005.1"/>
</dbReference>
<name>A0ABS7BQP0_9SPHN</name>
<keyword evidence="2" id="KW-1185">Reference proteome</keyword>
<proteinExistence type="predicted"/>
<accession>A0ABS7BQP0</accession>
<evidence type="ECO:0000313" key="1">
    <source>
        <dbReference type="EMBL" id="MBW6531896.1"/>
    </source>
</evidence>
<sequence>MAQAIHVTQLAAERYVERVNPYLTLEEAAEAIRRHTAACCKAAGFGAKIVITSEARLLLDGLNVVTVLHRKQRTPHWAPVMSYGTRPHTGGPKRTVSRAELVTMLERELAAPRSAERTAALRRLRGKIRSCDCRSERNGA</sequence>
<protein>
    <submittedName>
        <fullName evidence="1">Uncharacterized protein</fullName>
    </submittedName>
</protein>